<comment type="similarity">
    <text evidence="1">Belongs to the peptidase S1 family.</text>
</comment>
<keyword evidence="8" id="KW-0732">Signal</keyword>
<protein>
    <submittedName>
        <fullName evidence="10">Serine protease S1A-1</fullName>
        <ecNumber evidence="10">3.4.21.-</ecNumber>
    </submittedName>
</protein>
<dbReference type="EMBL" id="JN603582">
    <property type="protein sequence ID" value="AEX93415.1"/>
    <property type="molecule type" value="mRNA"/>
</dbReference>
<feature type="region of interest" description="Disordered" evidence="7">
    <location>
        <begin position="129"/>
        <end position="150"/>
    </location>
</feature>
<dbReference type="PROSITE" id="PS50240">
    <property type="entry name" value="TRYPSIN_DOM"/>
    <property type="match status" value="1"/>
</dbReference>
<dbReference type="PROSITE" id="PS00135">
    <property type="entry name" value="TRYPSIN_SER"/>
    <property type="match status" value="1"/>
</dbReference>
<keyword evidence="3 6" id="KW-0378">Hydrolase</keyword>
<proteinExistence type="evidence at transcript level"/>
<keyword evidence="4 6" id="KW-0720">Serine protease</keyword>
<dbReference type="InterPro" id="IPR009003">
    <property type="entry name" value="Peptidase_S1_PA"/>
</dbReference>
<feature type="domain" description="Peptidase S1" evidence="9">
    <location>
        <begin position="24"/>
        <end position="251"/>
    </location>
</feature>
<dbReference type="Pfam" id="PF00089">
    <property type="entry name" value="Trypsin"/>
    <property type="match status" value="1"/>
</dbReference>
<evidence type="ECO:0000256" key="2">
    <source>
        <dbReference type="ARBA" id="ARBA00022670"/>
    </source>
</evidence>
<keyword evidence="5" id="KW-1015">Disulfide bond</keyword>
<dbReference type="InterPro" id="IPR050430">
    <property type="entry name" value="Peptidase_S1"/>
</dbReference>
<accession>H2DGH7</accession>
<evidence type="ECO:0000256" key="8">
    <source>
        <dbReference type="SAM" id="SignalP"/>
    </source>
</evidence>
<dbReference type="EC" id="3.4.21.-" evidence="10"/>
<feature type="chain" id="PRO_5003561095" evidence="8">
    <location>
        <begin position="20"/>
        <end position="251"/>
    </location>
</feature>
<dbReference type="PANTHER" id="PTHR24276:SF98">
    <property type="entry name" value="FI18310P1-RELATED"/>
    <property type="match status" value="1"/>
</dbReference>
<dbReference type="CDD" id="cd00190">
    <property type="entry name" value="Tryp_SPc"/>
    <property type="match status" value="1"/>
</dbReference>
<evidence type="ECO:0000256" key="5">
    <source>
        <dbReference type="ARBA" id="ARBA00023157"/>
    </source>
</evidence>
<evidence type="ECO:0000259" key="9">
    <source>
        <dbReference type="PROSITE" id="PS50240"/>
    </source>
</evidence>
<dbReference type="InterPro" id="IPR043504">
    <property type="entry name" value="Peptidase_S1_PA_chymotrypsin"/>
</dbReference>
<evidence type="ECO:0000313" key="10">
    <source>
        <dbReference type="EMBL" id="AEX93415.1"/>
    </source>
</evidence>
<dbReference type="SMART" id="SM00020">
    <property type="entry name" value="Tryp_SPc"/>
    <property type="match status" value="1"/>
</dbReference>
<dbReference type="GO" id="GO:0004252">
    <property type="term" value="F:serine-type endopeptidase activity"/>
    <property type="evidence" value="ECO:0007669"/>
    <property type="project" value="InterPro"/>
</dbReference>
<dbReference type="InterPro" id="IPR001254">
    <property type="entry name" value="Trypsin_dom"/>
</dbReference>
<name>H2DGH7_LEPDE</name>
<dbReference type="GO" id="GO:0006508">
    <property type="term" value="P:proteolysis"/>
    <property type="evidence" value="ECO:0007669"/>
    <property type="project" value="UniProtKB-KW"/>
</dbReference>
<evidence type="ECO:0000256" key="7">
    <source>
        <dbReference type="SAM" id="MobiDB-lite"/>
    </source>
</evidence>
<reference evidence="10" key="1">
    <citation type="submission" date="2011-08" db="EMBL/GenBank/DDBJ databases">
        <title>A complex of genes involved in adaptation of Leptinotarsa decemlineata larvae to induced potato defense.</title>
        <authorList>
            <person name="Petek M."/>
            <person name="Turnsek N."/>
            <person name="Slapar N."/>
            <person name="Popovic T."/>
            <person name="Buh Gasparic M."/>
            <person name="Pompe Novak M."/>
            <person name="Strukelj B."/>
            <person name="Jongsma M.A."/>
            <person name="Gruden K."/>
        </authorList>
    </citation>
    <scope>NUCLEOTIDE SEQUENCE</scope>
    <source>
        <tissue evidence="10">Midgut</tissue>
    </source>
</reference>
<dbReference type="InterPro" id="IPR033116">
    <property type="entry name" value="TRYPSIN_SER"/>
</dbReference>
<dbReference type="PROSITE" id="PS00134">
    <property type="entry name" value="TRYPSIN_HIS"/>
    <property type="match status" value="1"/>
</dbReference>
<dbReference type="InterPro" id="IPR001314">
    <property type="entry name" value="Peptidase_S1A"/>
</dbReference>
<dbReference type="FunFam" id="2.40.10.10:FF:000068">
    <property type="entry name" value="transmembrane protease serine 2"/>
    <property type="match status" value="1"/>
</dbReference>
<dbReference type="InterPro" id="IPR018114">
    <property type="entry name" value="TRYPSIN_HIS"/>
</dbReference>
<feature type="signal peptide" evidence="8">
    <location>
        <begin position="1"/>
        <end position="19"/>
    </location>
</feature>
<dbReference type="Gene3D" id="2.40.10.10">
    <property type="entry name" value="Trypsin-like serine proteases"/>
    <property type="match status" value="1"/>
</dbReference>
<evidence type="ECO:0000256" key="4">
    <source>
        <dbReference type="ARBA" id="ARBA00022825"/>
    </source>
</evidence>
<evidence type="ECO:0000256" key="6">
    <source>
        <dbReference type="RuleBase" id="RU363034"/>
    </source>
</evidence>
<dbReference type="PRINTS" id="PR00722">
    <property type="entry name" value="CHYMOTRYPSIN"/>
</dbReference>
<dbReference type="AlphaFoldDB" id="H2DGH7"/>
<dbReference type="SUPFAM" id="SSF50494">
    <property type="entry name" value="Trypsin-like serine proteases"/>
    <property type="match status" value="1"/>
</dbReference>
<keyword evidence="2 6" id="KW-0645">Protease</keyword>
<evidence type="ECO:0000256" key="1">
    <source>
        <dbReference type="ARBA" id="ARBA00007664"/>
    </source>
</evidence>
<evidence type="ECO:0000256" key="3">
    <source>
        <dbReference type="ARBA" id="ARBA00022801"/>
    </source>
</evidence>
<organism evidence="10">
    <name type="scientific">Leptinotarsa decemlineata</name>
    <name type="common">Colorado potato beetle</name>
    <name type="synonym">Doryphora decemlineata</name>
    <dbReference type="NCBI Taxonomy" id="7539"/>
    <lineage>
        <taxon>Eukaryota</taxon>
        <taxon>Metazoa</taxon>
        <taxon>Ecdysozoa</taxon>
        <taxon>Arthropoda</taxon>
        <taxon>Hexapoda</taxon>
        <taxon>Insecta</taxon>
        <taxon>Pterygota</taxon>
        <taxon>Neoptera</taxon>
        <taxon>Endopterygota</taxon>
        <taxon>Coleoptera</taxon>
        <taxon>Polyphaga</taxon>
        <taxon>Cucujiformia</taxon>
        <taxon>Chrysomeloidea</taxon>
        <taxon>Chrysomelidae</taxon>
        <taxon>Chrysomelinae</taxon>
        <taxon>Doryphorini</taxon>
        <taxon>Leptinotarsa</taxon>
    </lineage>
</organism>
<sequence>MYFEIGCILLISFVSANTASNLKIMGGEPADIKDHPYIVSLYYFGYFWCDGSILDEYTILTAAHCVFRSQLPEDYFISYGNTNVSSGNKMQVTRVTYHANFLYQPPWTYDIAIIKLTEPIPFGETAQPLKLPKSHESTPANKTASLAGWGEDDISPKSQILRAVNLTISTDEECVDSYRNVDGGGLNPKTELCAGVPEGGKGPCHGDSGGPLVIDGVQYGIVSYSKGCVEKGYPAVFTKVSGYLDWIEKHR</sequence>
<dbReference type="OrthoDB" id="8440449at2759"/>
<dbReference type="PANTHER" id="PTHR24276">
    <property type="entry name" value="POLYSERASE-RELATED"/>
    <property type="match status" value="1"/>
</dbReference>